<accession>A0AAW0C5T3</accession>
<comment type="caution">
    <text evidence="4">The sequence shown here is derived from an EMBL/GenBank/DDBJ whole genome shotgun (WGS) entry which is preliminary data.</text>
</comment>
<evidence type="ECO:0000259" key="3">
    <source>
        <dbReference type="Pfam" id="PF20152"/>
    </source>
</evidence>
<keyword evidence="2" id="KW-0812">Transmembrane</keyword>
<keyword evidence="5" id="KW-1185">Reference proteome</keyword>
<dbReference type="PANTHER" id="PTHR40465">
    <property type="entry name" value="CHROMOSOME 1, WHOLE GENOME SHOTGUN SEQUENCE"/>
    <property type="match status" value="1"/>
</dbReference>
<evidence type="ECO:0000313" key="4">
    <source>
        <dbReference type="EMBL" id="KAK7034608.1"/>
    </source>
</evidence>
<reference evidence="4 5" key="1">
    <citation type="submission" date="2024-01" db="EMBL/GenBank/DDBJ databases">
        <title>A draft genome for a cacao thread blight-causing isolate of Paramarasmius palmivorus.</title>
        <authorList>
            <person name="Baruah I.K."/>
            <person name="Bukari Y."/>
            <person name="Amoako-Attah I."/>
            <person name="Meinhardt L.W."/>
            <person name="Bailey B.A."/>
            <person name="Cohen S.P."/>
        </authorList>
    </citation>
    <scope>NUCLEOTIDE SEQUENCE [LARGE SCALE GENOMIC DNA]</scope>
    <source>
        <strain evidence="4 5">GH-12</strain>
    </source>
</reference>
<feature type="domain" description="DUF6534" evidence="3">
    <location>
        <begin position="167"/>
        <end position="254"/>
    </location>
</feature>
<dbReference type="Pfam" id="PF20152">
    <property type="entry name" value="DUF6534"/>
    <property type="match status" value="1"/>
</dbReference>
<organism evidence="4 5">
    <name type="scientific">Paramarasmius palmivorus</name>
    <dbReference type="NCBI Taxonomy" id="297713"/>
    <lineage>
        <taxon>Eukaryota</taxon>
        <taxon>Fungi</taxon>
        <taxon>Dikarya</taxon>
        <taxon>Basidiomycota</taxon>
        <taxon>Agaricomycotina</taxon>
        <taxon>Agaricomycetes</taxon>
        <taxon>Agaricomycetidae</taxon>
        <taxon>Agaricales</taxon>
        <taxon>Marasmiineae</taxon>
        <taxon>Marasmiaceae</taxon>
        <taxon>Paramarasmius</taxon>
    </lineage>
</organism>
<feature type="transmembrane region" description="Helical" evidence="2">
    <location>
        <begin position="199"/>
        <end position="222"/>
    </location>
</feature>
<name>A0AAW0C5T3_9AGAR</name>
<dbReference type="InterPro" id="IPR045339">
    <property type="entry name" value="DUF6534"/>
</dbReference>
<feature type="transmembrane region" description="Helical" evidence="2">
    <location>
        <begin position="160"/>
        <end position="179"/>
    </location>
</feature>
<protein>
    <recommendedName>
        <fullName evidence="3">DUF6534 domain-containing protein</fullName>
    </recommendedName>
</protein>
<evidence type="ECO:0000256" key="1">
    <source>
        <dbReference type="SAM" id="MobiDB-lite"/>
    </source>
</evidence>
<keyword evidence="2" id="KW-0472">Membrane</keyword>
<feature type="transmembrane region" description="Helical" evidence="2">
    <location>
        <begin position="50"/>
        <end position="71"/>
    </location>
</feature>
<dbReference type="AlphaFoldDB" id="A0AAW0C5T3"/>
<proteinExistence type="predicted"/>
<dbReference type="Proteomes" id="UP001383192">
    <property type="component" value="Unassembled WGS sequence"/>
</dbReference>
<feature type="transmembrane region" description="Helical" evidence="2">
    <location>
        <begin position="91"/>
        <end position="111"/>
    </location>
</feature>
<evidence type="ECO:0000313" key="5">
    <source>
        <dbReference type="Proteomes" id="UP001383192"/>
    </source>
</evidence>
<keyword evidence="2" id="KW-1133">Transmembrane helix</keyword>
<feature type="compositionally biased region" description="Polar residues" evidence="1">
    <location>
        <begin position="258"/>
        <end position="270"/>
    </location>
</feature>
<sequence>MASVQLPNIELKFGPMLIGVFLNMILYGILIVQTLSYYQTYQRDATWIKVFVAYLFILETANSVLDMCMMYEPLIQGFGTTEAVSNFPTLFMMEPILMALIACPIQFFFAWRIQRITMSIWIPLLVCLLALTSCGGGIWTGVMVSIVKTFARKPELHTPALVWFLTSCVADILITLTLVRSLSQRKTGFSSTDSVIDKIIRTTVQTGMITAIFAIGDVAFFMSLPKTALNFLWDLTLSKLYANCLLSTLNARASLNELTKGNPSSNQNRNVIVDPASTRDTRRQTTGTGRYTESRSVPLSPSSAVYELESSKSFGQSQLSSHGDLEYGITVTKVVESRTDPSERW</sequence>
<feature type="transmembrane region" description="Helical" evidence="2">
    <location>
        <begin position="118"/>
        <end position="140"/>
    </location>
</feature>
<dbReference type="PANTHER" id="PTHR40465:SF1">
    <property type="entry name" value="DUF6534 DOMAIN-CONTAINING PROTEIN"/>
    <property type="match status" value="1"/>
</dbReference>
<feature type="region of interest" description="Disordered" evidence="1">
    <location>
        <begin position="258"/>
        <end position="298"/>
    </location>
</feature>
<dbReference type="EMBL" id="JAYKXP010000056">
    <property type="protein sequence ID" value="KAK7034608.1"/>
    <property type="molecule type" value="Genomic_DNA"/>
</dbReference>
<feature type="transmembrane region" description="Helical" evidence="2">
    <location>
        <begin position="16"/>
        <end position="38"/>
    </location>
</feature>
<gene>
    <name evidence="4" type="ORF">VNI00_012240</name>
</gene>
<evidence type="ECO:0000256" key="2">
    <source>
        <dbReference type="SAM" id="Phobius"/>
    </source>
</evidence>